<dbReference type="Pfam" id="PF00589">
    <property type="entry name" value="Phage_integrase"/>
    <property type="match status" value="1"/>
</dbReference>
<dbReference type="InterPro" id="IPR050090">
    <property type="entry name" value="Tyrosine_recombinase_XerCD"/>
</dbReference>
<dbReference type="RefSeq" id="WP_102197559.1">
    <property type="nucleotide sequence ID" value="NZ_PNHP01000001.1"/>
</dbReference>
<dbReference type="GO" id="GO:0003677">
    <property type="term" value="F:DNA binding"/>
    <property type="evidence" value="ECO:0007669"/>
    <property type="project" value="UniProtKB-UniRule"/>
</dbReference>
<sequence length="276" mass="32510">MEKKKIKEYTNYLINNQLSENTIKKYKRESEELESYLKNKKPTKENIISYLEILQKKQYKKTTLNNKIICINKYIKYISKDPDNKKGLTLKPIKTQAREIPNAITQQEYDRIMKQAKTKGTPRDVIMLQLFLNTGIRVSELKFFTVESLKKGYMEIKNKGKYRIVPLAKKLIKQGKEYAKKNNINQGSIIISNQKTPISRATVFRRLKYLGGQARIKKSKLHPHSIRHLFAKNYLHDNKDDILRLADILGHESLETTRIYTKLDTDELRKTIKYRG</sequence>
<dbReference type="Proteomes" id="UP000235658">
    <property type="component" value="Unassembled WGS sequence"/>
</dbReference>
<accession>A0A2N6UL12</accession>
<dbReference type="InterPro" id="IPR010998">
    <property type="entry name" value="Integrase_recombinase_N"/>
</dbReference>
<proteinExistence type="predicted"/>
<evidence type="ECO:0000259" key="6">
    <source>
        <dbReference type="PROSITE" id="PS51900"/>
    </source>
</evidence>
<dbReference type="InterPro" id="IPR044068">
    <property type="entry name" value="CB"/>
</dbReference>
<gene>
    <name evidence="7" type="ORF">CJ192_01890</name>
</gene>
<evidence type="ECO:0000313" key="8">
    <source>
        <dbReference type="Proteomes" id="UP000235658"/>
    </source>
</evidence>
<protein>
    <submittedName>
        <fullName evidence="7">Integrase</fullName>
    </submittedName>
</protein>
<dbReference type="Gene3D" id="1.10.443.10">
    <property type="entry name" value="Intergrase catalytic core"/>
    <property type="match status" value="1"/>
</dbReference>
<dbReference type="InterPro" id="IPR011010">
    <property type="entry name" value="DNA_brk_join_enz"/>
</dbReference>
<dbReference type="InterPro" id="IPR004107">
    <property type="entry name" value="Integrase_SAM-like_N"/>
</dbReference>
<dbReference type="PROSITE" id="PS51898">
    <property type="entry name" value="TYR_RECOMBINASE"/>
    <property type="match status" value="1"/>
</dbReference>
<name>A0A2N6UL12_9FIRM</name>
<keyword evidence="2 4" id="KW-0238">DNA-binding</keyword>
<keyword evidence="1" id="KW-0229">DNA integration</keyword>
<dbReference type="GO" id="GO:0006310">
    <property type="term" value="P:DNA recombination"/>
    <property type="evidence" value="ECO:0007669"/>
    <property type="project" value="UniProtKB-KW"/>
</dbReference>
<dbReference type="PANTHER" id="PTHR30349:SF89">
    <property type="entry name" value="INTEGRASE_RECOMBINASE"/>
    <property type="match status" value="1"/>
</dbReference>
<dbReference type="Gene3D" id="1.10.150.130">
    <property type="match status" value="1"/>
</dbReference>
<evidence type="ECO:0000313" key="7">
    <source>
        <dbReference type="EMBL" id="PMC82505.1"/>
    </source>
</evidence>
<reference evidence="7 8" key="1">
    <citation type="submission" date="2017-09" db="EMBL/GenBank/DDBJ databases">
        <title>Bacterial strain isolated from the female urinary microbiota.</title>
        <authorList>
            <person name="Thomas-White K."/>
            <person name="Kumar N."/>
            <person name="Forster S."/>
            <person name="Putonti C."/>
            <person name="Lawley T."/>
            <person name="Wolfe A.J."/>
        </authorList>
    </citation>
    <scope>NUCLEOTIDE SEQUENCE [LARGE SCALE GENOMIC DNA]</scope>
    <source>
        <strain evidence="7 8">UMB0204</strain>
    </source>
</reference>
<evidence type="ECO:0000259" key="5">
    <source>
        <dbReference type="PROSITE" id="PS51898"/>
    </source>
</evidence>
<dbReference type="PROSITE" id="PS51900">
    <property type="entry name" value="CB"/>
    <property type="match status" value="1"/>
</dbReference>
<keyword evidence="3" id="KW-0233">DNA recombination</keyword>
<dbReference type="Pfam" id="PF02899">
    <property type="entry name" value="Phage_int_SAM_1"/>
    <property type="match status" value="1"/>
</dbReference>
<dbReference type="SUPFAM" id="SSF56349">
    <property type="entry name" value="DNA breaking-rejoining enzymes"/>
    <property type="match status" value="1"/>
</dbReference>
<dbReference type="AlphaFoldDB" id="A0A2N6UL12"/>
<evidence type="ECO:0000256" key="4">
    <source>
        <dbReference type="PROSITE-ProRule" id="PRU01248"/>
    </source>
</evidence>
<dbReference type="InterPro" id="IPR002104">
    <property type="entry name" value="Integrase_catalytic"/>
</dbReference>
<dbReference type="PANTHER" id="PTHR30349">
    <property type="entry name" value="PHAGE INTEGRASE-RELATED"/>
    <property type="match status" value="1"/>
</dbReference>
<dbReference type="EMBL" id="PNHP01000001">
    <property type="protein sequence ID" value="PMC82505.1"/>
    <property type="molecule type" value="Genomic_DNA"/>
</dbReference>
<evidence type="ECO:0000256" key="2">
    <source>
        <dbReference type="ARBA" id="ARBA00023125"/>
    </source>
</evidence>
<dbReference type="GeneID" id="84577928"/>
<evidence type="ECO:0000256" key="1">
    <source>
        <dbReference type="ARBA" id="ARBA00022908"/>
    </source>
</evidence>
<dbReference type="InterPro" id="IPR013762">
    <property type="entry name" value="Integrase-like_cat_sf"/>
</dbReference>
<dbReference type="GO" id="GO:0015074">
    <property type="term" value="P:DNA integration"/>
    <property type="evidence" value="ECO:0007669"/>
    <property type="project" value="UniProtKB-KW"/>
</dbReference>
<feature type="domain" description="Tyr recombinase" evidence="5">
    <location>
        <begin position="99"/>
        <end position="273"/>
    </location>
</feature>
<organism evidence="7 8">
    <name type="scientific">Anaerococcus hydrogenalis</name>
    <dbReference type="NCBI Taxonomy" id="33029"/>
    <lineage>
        <taxon>Bacteria</taxon>
        <taxon>Bacillati</taxon>
        <taxon>Bacillota</taxon>
        <taxon>Tissierellia</taxon>
        <taxon>Tissierellales</taxon>
        <taxon>Peptoniphilaceae</taxon>
        <taxon>Anaerococcus</taxon>
    </lineage>
</organism>
<feature type="domain" description="Core-binding (CB)" evidence="6">
    <location>
        <begin position="1"/>
        <end position="79"/>
    </location>
</feature>
<evidence type="ECO:0000256" key="3">
    <source>
        <dbReference type="ARBA" id="ARBA00023172"/>
    </source>
</evidence>
<comment type="caution">
    <text evidence="7">The sequence shown here is derived from an EMBL/GenBank/DDBJ whole genome shotgun (WGS) entry which is preliminary data.</text>
</comment>